<comment type="caution">
    <text evidence="5">The sequence shown here is derived from an EMBL/GenBank/DDBJ whole genome shotgun (WGS) entry which is preliminary data.</text>
</comment>
<comment type="similarity">
    <text evidence="3">Belongs to the flavoredoxin family.</text>
</comment>
<dbReference type="SUPFAM" id="SSF50475">
    <property type="entry name" value="FMN-binding split barrel"/>
    <property type="match status" value="1"/>
</dbReference>
<dbReference type="InterPro" id="IPR052174">
    <property type="entry name" value="Flavoredoxin"/>
</dbReference>
<dbReference type="Gene3D" id="2.30.110.10">
    <property type="entry name" value="Electron Transport, Fmn-binding Protein, Chain A"/>
    <property type="match status" value="1"/>
</dbReference>
<sequence length="196" mass="22253">MRKATSKTVMHSYPGMVALVTVTYNGKSNIMAAGWHSYISFDPPMYGVAIGRERYTFDLVYDAGEFAINFVPYEKAAFIQETGVFTGEDLDKFDYGKISYDNGLTINAPILHDAYVAYECKTIDINTYGDHDWFVGDITQCYRDDDLFLENGLPDFSKLEIPLYLGRSQYARLDHKSTVNTYTMNTPTTYSPSRIP</sequence>
<dbReference type="SMART" id="SM00903">
    <property type="entry name" value="Flavin_Reduct"/>
    <property type="match status" value="1"/>
</dbReference>
<reference evidence="5 6" key="1">
    <citation type="submission" date="2021-03" db="EMBL/GenBank/DDBJ databases">
        <title>Genomic Encyclopedia of Type Strains, Phase IV (KMG-IV): sequencing the most valuable type-strain genomes for metagenomic binning, comparative biology and taxonomic classification.</title>
        <authorList>
            <person name="Goeker M."/>
        </authorList>
    </citation>
    <scope>NUCLEOTIDE SEQUENCE [LARGE SCALE GENOMIC DNA]</scope>
    <source>
        <strain evidence="5 6">DSM 21085</strain>
    </source>
</reference>
<dbReference type="InterPro" id="IPR012349">
    <property type="entry name" value="Split_barrel_FMN-bd"/>
</dbReference>
<organism evidence="5 6">
    <name type="scientific">Virgibacillus litoralis</name>
    <dbReference type="NCBI Taxonomy" id="578221"/>
    <lineage>
        <taxon>Bacteria</taxon>
        <taxon>Bacillati</taxon>
        <taxon>Bacillota</taxon>
        <taxon>Bacilli</taxon>
        <taxon>Bacillales</taxon>
        <taxon>Bacillaceae</taxon>
        <taxon>Virgibacillus</taxon>
    </lineage>
</organism>
<gene>
    <name evidence="5" type="ORF">J2Z82_001589</name>
</gene>
<proteinExistence type="inferred from homology"/>
<dbReference type="Proteomes" id="UP001519328">
    <property type="component" value="Unassembled WGS sequence"/>
</dbReference>
<evidence type="ECO:0000256" key="1">
    <source>
        <dbReference type="ARBA" id="ARBA00001917"/>
    </source>
</evidence>
<accession>A0ABS4HCR4</accession>
<dbReference type="EMBL" id="JAGGKK010000007">
    <property type="protein sequence ID" value="MBP1948653.1"/>
    <property type="molecule type" value="Genomic_DNA"/>
</dbReference>
<evidence type="ECO:0000313" key="5">
    <source>
        <dbReference type="EMBL" id="MBP1948653.1"/>
    </source>
</evidence>
<dbReference type="PANTHER" id="PTHR43567">
    <property type="entry name" value="FLAVOREDOXIN-RELATED-RELATED"/>
    <property type="match status" value="1"/>
</dbReference>
<dbReference type="PANTHER" id="PTHR43567:SF1">
    <property type="entry name" value="FLAVOREDOXIN"/>
    <property type="match status" value="1"/>
</dbReference>
<evidence type="ECO:0000256" key="3">
    <source>
        <dbReference type="ARBA" id="ARBA00038054"/>
    </source>
</evidence>
<evidence type="ECO:0000313" key="6">
    <source>
        <dbReference type="Proteomes" id="UP001519328"/>
    </source>
</evidence>
<feature type="domain" description="Flavin reductase like" evidence="4">
    <location>
        <begin position="10"/>
        <end position="150"/>
    </location>
</feature>
<dbReference type="Pfam" id="PF01613">
    <property type="entry name" value="Flavin_Reduct"/>
    <property type="match status" value="1"/>
</dbReference>
<keyword evidence="6" id="KW-1185">Reference proteome</keyword>
<comment type="cofactor">
    <cofactor evidence="1">
        <name>FMN</name>
        <dbReference type="ChEBI" id="CHEBI:58210"/>
    </cofactor>
</comment>
<protein>
    <submittedName>
        <fullName evidence="5">Flavin reductase (DIM6/NTAB) family NADH-FMN oxidoreductase RutF</fullName>
    </submittedName>
</protein>
<dbReference type="InterPro" id="IPR002563">
    <property type="entry name" value="Flavin_Rdtase-like_dom"/>
</dbReference>
<evidence type="ECO:0000256" key="2">
    <source>
        <dbReference type="ARBA" id="ARBA00022630"/>
    </source>
</evidence>
<name>A0ABS4HCR4_9BACI</name>
<evidence type="ECO:0000259" key="4">
    <source>
        <dbReference type="SMART" id="SM00903"/>
    </source>
</evidence>
<keyword evidence="2" id="KW-0285">Flavoprotein</keyword>
<dbReference type="RefSeq" id="WP_209480205.1">
    <property type="nucleotide sequence ID" value="NZ_JAGGKK010000007.1"/>
</dbReference>